<evidence type="ECO:0000313" key="3">
    <source>
        <dbReference type="Proteomes" id="UP000289340"/>
    </source>
</evidence>
<evidence type="ECO:0000313" key="2">
    <source>
        <dbReference type="EMBL" id="RZB82534.1"/>
    </source>
</evidence>
<name>A0A445I946_GLYSO</name>
<reference evidence="2 3" key="1">
    <citation type="submission" date="2018-09" db="EMBL/GenBank/DDBJ databases">
        <title>A high-quality reference genome of wild soybean provides a powerful tool to mine soybean genomes.</title>
        <authorList>
            <person name="Xie M."/>
            <person name="Chung C.Y.L."/>
            <person name="Li M.-W."/>
            <person name="Wong F.-L."/>
            <person name="Chan T.-F."/>
            <person name="Lam H.-M."/>
        </authorList>
    </citation>
    <scope>NUCLEOTIDE SEQUENCE [LARGE SCALE GENOMIC DNA]</scope>
    <source>
        <strain evidence="3">cv. W05</strain>
        <tissue evidence="2">Hypocotyl of etiolated seedlings</tissue>
    </source>
</reference>
<proteinExistence type="predicted"/>
<dbReference type="Gramene" id="XM_028332087.1">
    <property type="protein sequence ID" value="XP_028187888.1"/>
    <property type="gene ID" value="LOC114374450"/>
</dbReference>
<evidence type="ECO:0000256" key="1">
    <source>
        <dbReference type="SAM" id="MobiDB-lite"/>
    </source>
</evidence>
<feature type="region of interest" description="Disordered" evidence="1">
    <location>
        <begin position="103"/>
        <end position="126"/>
    </location>
</feature>
<protein>
    <submittedName>
        <fullName evidence="2">Uncharacterized protein</fullName>
    </submittedName>
</protein>
<accession>A0A445I946</accession>
<dbReference type="Proteomes" id="UP000289340">
    <property type="component" value="Chromosome 11"/>
</dbReference>
<gene>
    <name evidence="2" type="ORF">D0Y65_031601</name>
</gene>
<comment type="caution">
    <text evidence="2">The sequence shown here is derived from an EMBL/GenBank/DDBJ whole genome shotgun (WGS) entry which is preliminary data.</text>
</comment>
<organism evidence="2 3">
    <name type="scientific">Glycine soja</name>
    <name type="common">Wild soybean</name>
    <dbReference type="NCBI Taxonomy" id="3848"/>
    <lineage>
        <taxon>Eukaryota</taxon>
        <taxon>Viridiplantae</taxon>
        <taxon>Streptophyta</taxon>
        <taxon>Embryophyta</taxon>
        <taxon>Tracheophyta</taxon>
        <taxon>Spermatophyta</taxon>
        <taxon>Magnoliopsida</taxon>
        <taxon>eudicotyledons</taxon>
        <taxon>Gunneridae</taxon>
        <taxon>Pentapetalae</taxon>
        <taxon>rosids</taxon>
        <taxon>fabids</taxon>
        <taxon>Fabales</taxon>
        <taxon>Fabaceae</taxon>
        <taxon>Papilionoideae</taxon>
        <taxon>50 kb inversion clade</taxon>
        <taxon>NPAAA clade</taxon>
        <taxon>indigoferoid/millettioid clade</taxon>
        <taxon>Phaseoleae</taxon>
        <taxon>Glycine</taxon>
        <taxon>Glycine subgen. Soja</taxon>
    </lineage>
</organism>
<sequence>MDGNKLTSHVADDSISYSLDSLSFSGLVCIQDHQPKLPSPNRAKHYQVSKHDPEFEFTSTKANLNSAVNPIKITPADQLISNGRLQPQALAIQTNQSLLTNLPSSSSSLLATRSSSKMPSGRTDSKMKYHEQLNKASKHTNKKSTVTRTGFGQKMKSFLSPCRECQTIKQGAVKAQTVPGENLKIY</sequence>
<feature type="compositionally biased region" description="Low complexity" evidence="1">
    <location>
        <begin position="103"/>
        <end position="116"/>
    </location>
</feature>
<keyword evidence="3" id="KW-1185">Reference proteome</keyword>
<dbReference type="AlphaFoldDB" id="A0A445I946"/>
<dbReference type="EMBL" id="QZWG01000011">
    <property type="protein sequence ID" value="RZB82534.1"/>
    <property type="molecule type" value="Genomic_DNA"/>
</dbReference>